<sequence length="997" mass="109029">MRTPAISFLSLLLLWQPARADINDQTSAKVDRGTFDDPAARLRPRFRYWLPDAGVDVQTVQDNIKSAGAIGAGGVEFLPFYNYGGQLSPEPTGANWTKDGFGTPTFHKMFLGALEAHKEAGLVMDFPLGPNQGQGVPADPSDEGLQWDLIPGWGAGELVALVSAEVLSTKNVSLGTSSGTSLFGAAQTSYLSLVLKNGTLVDWGQNVSSTGHVSLRFPSGSSHRLFAFYQFLTHEKNLEYSSGNAKTIWDNGSYVVDHYSARGAQVVAKFWERYILPDGVKELLMEVGNYGWEDSVEIRSNISWTPSLPEVFQSKYGYDLKPFLPLITFKDNNINVQSTNPGQFYCVLDTPDQGLGYFNDFRGALVAGYRSYLEELTRWVNRELNLQMSAQVSYNLPMDMEANIPFVNAPECESLQFESNIDGYRQFSGPANLAGKRVISNEMGAVMMKAYNLPHSELLGYINRAVIGGVNQVVLHGQSYTGDYYGTTWPGYTAFVYLFSELYSDKQPSWGHGFGDVLNYTARVQYLQQSGVPRTDVVIYNKVSGTNPNFPTLYSSNDLIDAGYTYTYVSPDNFALPQAQVKDNVFGSDGPAYKAMVITSSSNLTLEGVHYIQKYARAGLPVILSGGDPGVYTTHDSRDTPAIKQAIQALKQSRNVYSVSTGKVAAKLQTLGIKPQVALQTDGTWYSTWREDVQNGMDHAFVFCDGNASTGTVSIASSKTPIFLDPWTGQKKPVLEYTRHGNQVIIPLSLAANQTVVIGFIEGAPKPVQHATQLPSSVLGYDYSQESGFELYVSASKDRQSLILSNGKSVSISGTNVSEPSKLSNWTLTAEHWEAPSNISDVDTVAAKHNTTHDLSSLVSWTEIEALRNVSGLGYYSTSISWPPTGHRSADGAYLILPAISHAARIYVNGQKVPPIDFSAPRVDLGQYLKKGSNQITVVVPTTMWNYIRSIAGEIETADVPLQLLMSAVGYTTLPSVTDNGLIGTVTLVPYVKVHLE</sequence>
<dbReference type="RefSeq" id="XP_056763397.1">
    <property type="nucleotide sequence ID" value="XM_056914548.1"/>
</dbReference>
<keyword evidence="3" id="KW-1185">Reference proteome</keyword>
<organism evidence="2 3">
    <name type="scientific">Penicillium daleae</name>
    <dbReference type="NCBI Taxonomy" id="63821"/>
    <lineage>
        <taxon>Eukaryota</taxon>
        <taxon>Fungi</taxon>
        <taxon>Dikarya</taxon>
        <taxon>Ascomycota</taxon>
        <taxon>Pezizomycotina</taxon>
        <taxon>Eurotiomycetes</taxon>
        <taxon>Eurotiomycetidae</taxon>
        <taxon>Eurotiales</taxon>
        <taxon>Aspergillaceae</taxon>
        <taxon>Penicillium</taxon>
    </lineage>
</organism>
<evidence type="ECO:0000256" key="1">
    <source>
        <dbReference type="SAM" id="SignalP"/>
    </source>
</evidence>
<evidence type="ECO:0000313" key="3">
    <source>
        <dbReference type="Proteomes" id="UP001213681"/>
    </source>
</evidence>
<dbReference type="Pfam" id="PF17132">
    <property type="entry name" value="Glyco_hydro_106"/>
    <property type="match status" value="1"/>
</dbReference>
<dbReference type="PANTHER" id="PTHR36848:SF2">
    <property type="entry name" value="SECRETED PROTEIN"/>
    <property type="match status" value="1"/>
</dbReference>
<evidence type="ECO:0008006" key="4">
    <source>
        <dbReference type="Google" id="ProtNLM"/>
    </source>
</evidence>
<name>A0AAD6C1K8_9EURO</name>
<comment type="caution">
    <text evidence="2">The sequence shown here is derived from an EMBL/GenBank/DDBJ whole genome shotgun (WGS) entry which is preliminary data.</text>
</comment>
<dbReference type="AlphaFoldDB" id="A0AAD6C1K8"/>
<feature type="signal peptide" evidence="1">
    <location>
        <begin position="1"/>
        <end position="20"/>
    </location>
</feature>
<dbReference type="Gene3D" id="2.60.120.260">
    <property type="entry name" value="Galactose-binding domain-like"/>
    <property type="match status" value="1"/>
</dbReference>
<protein>
    <recommendedName>
        <fullName evidence="4">Secreted protein</fullName>
    </recommendedName>
</protein>
<proteinExistence type="predicted"/>
<reference evidence="2" key="1">
    <citation type="submission" date="2022-12" db="EMBL/GenBank/DDBJ databases">
        <authorList>
            <person name="Petersen C."/>
        </authorList>
    </citation>
    <scope>NUCLEOTIDE SEQUENCE</scope>
    <source>
        <strain evidence="2">IBT 16125</strain>
    </source>
</reference>
<dbReference type="GeneID" id="81604791"/>
<evidence type="ECO:0000313" key="2">
    <source>
        <dbReference type="EMBL" id="KAJ5440168.1"/>
    </source>
</evidence>
<dbReference type="SUPFAM" id="SSF49785">
    <property type="entry name" value="Galactose-binding domain-like"/>
    <property type="match status" value="1"/>
</dbReference>
<dbReference type="EMBL" id="JAPVEA010000008">
    <property type="protein sequence ID" value="KAJ5440168.1"/>
    <property type="molecule type" value="Genomic_DNA"/>
</dbReference>
<dbReference type="InterPro" id="IPR008979">
    <property type="entry name" value="Galactose-bd-like_sf"/>
</dbReference>
<dbReference type="InterPro" id="IPR053161">
    <property type="entry name" value="Ulvan_degrading_GH"/>
</dbReference>
<keyword evidence="1" id="KW-0732">Signal</keyword>
<accession>A0AAD6C1K8</accession>
<dbReference type="PANTHER" id="PTHR36848">
    <property type="entry name" value="DNA-BINDING PROTEIN (PUTATIVE SECRETED PROTEIN)-RELATED"/>
    <property type="match status" value="1"/>
</dbReference>
<reference evidence="2" key="2">
    <citation type="journal article" date="2023" name="IMA Fungus">
        <title>Comparative genomic study of the Penicillium genus elucidates a diverse pangenome and 15 lateral gene transfer events.</title>
        <authorList>
            <person name="Petersen C."/>
            <person name="Sorensen T."/>
            <person name="Nielsen M.R."/>
            <person name="Sondergaard T.E."/>
            <person name="Sorensen J.L."/>
            <person name="Fitzpatrick D.A."/>
            <person name="Frisvad J.C."/>
            <person name="Nielsen K.L."/>
        </authorList>
    </citation>
    <scope>NUCLEOTIDE SEQUENCE</scope>
    <source>
        <strain evidence="2">IBT 16125</strain>
    </source>
</reference>
<feature type="chain" id="PRO_5042246117" description="Secreted protein" evidence="1">
    <location>
        <begin position="21"/>
        <end position="997"/>
    </location>
</feature>
<dbReference type="Proteomes" id="UP001213681">
    <property type="component" value="Unassembled WGS sequence"/>
</dbReference>
<gene>
    <name evidence="2" type="ORF">N7458_011166</name>
</gene>